<feature type="region of interest" description="Disordered" evidence="1">
    <location>
        <begin position="77"/>
        <end position="129"/>
    </location>
</feature>
<dbReference type="PANTHER" id="PTHR13182:SF8">
    <property type="entry name" value="CYTOPLASMIC 60S SUBUNIT BIOGENESIS FACTOR ZNF622"/>
    <property type="match status" value="1"/>
</dbReference>
<comment type="caution">
    <text evidence="4">The sequence shown here is derived from an EMBL/GenBank/DDBJ whole genome shotgun (WGS) entry which is preliminary data.</text>
</comment>
<feature type="region of interest" description="Disordered" evidence="1">
    <location>
        <begin position="238"/>
        <end position="300"/>
    </location>
</feature>
<dbReference type="PANTHER" id="PTHR13182">
    <property type="entry name" value="ZINC FINGER PROTEIN 622"/>
    <property type="match status" value="1"/>
</dbReference>
<dbReference type="InterPro" id="IPR041661">
    <property type="entry name" value="ZN622/Rei1/Reh1_Znf-C2H2"/>
</dbReference>
<dbReference type="OrthoDB" id="19329at2759"/>
<accession>A0A9P9E3F9</accession>
<dbReference type="Proteomes" id="UP000738349">
    <property type="component" value="Unassembled WGS sequence"/>
</dbReference>
<dbReference type="AlphaFoldDB" id="A0A9P9E3F9"/>
<gene>
    <name evidence="4" type="ORF">EDB81DRAFT_845780</name>
</gene>
<dbReference type="GO" id="GO:0008270">
    <property type="term" value="F:zinc ion binding"/>
    <property type="evidence" value="ECO:0007669"/>
    <property type="project" value="UniProtKB-KW"/>
</dbReference>
<dbReference type="InterPro" id="IPR013087">
    <property type="entry name" value="Znf_C2H2_type"/>
</dbReference>
<feature type="compositionally biased region" description="Low complexity" evidence="1">
    <location>
        <begin position="10"/>
        <end position="25"/>
    </location>
</feature>
<evidence type="ECO:0000313" key="5">
    <source>
        <dbReference type="Proteomes" id="UP000738349"/>
    </source>
</evidence>
<protein>
    <submittedName>
        <fullName evidence="4">C2H2 type zinc-finger-domain-containing protein</fullName>
    </submittedName>
</protein>
<dbReference type="InterPro" id="IPR036236">
    <property type="entry name" value="Znf_C2H2_sf"/>
</dbReference>
<dbReference type="GO" id="GO:0030687">
    <property type="term" value="C:preribosome, large subunit precursor"/>
    <property type="evidence" value="ECO:0007669"/>
    <property type="project" value="TreeGrafter"/>
</dbReference>
<feature type="region of interest" description="Disordered" evidence="1">
    <location>
        <begin position="1"/>
        <end position="25"/>
    </location>
</feature>
<reference evidence="4" key="1">
    <citation type="journal article" date="2021" name="Nat. Commun.">
        <title>Genetic determinants of endophytism in the Arabidopsis root mycobiome.</title>
        <authorList>
            <person name="Mesny F."/>
            <person name="Miyauchi S."/>
            <person name="Thiergart T."/>
            <person name="Pickel B."/>
            <person name="Atanasova L."/>
            <person name="Karlsson M."/>
            <person name="Huettel B."/>
            <person name="Barry K.W."/>
            <person name="Haridas S."/>
            <person name="Chen C."/>
            <person name="Bauer D."/>
            <person name="Andreopoulos W."/>
            <person name="Pangilinan J."/>
            <person name="LaButti K."/>
            <person name="Riley R."/>
            <person name="Lipzen A."/>
            <person name="Clum A."/>
            <person name="Drula E."/>
            <person name="Henrissat B."/>
            <person name="Kohler A."/>
            <person name="Grigoriev I.V."/>
            <person name="Martin F.M."/>
            <person name="Hacquard S."/>
        </authorList>
    </citation>
    <scope>NUCLEOTIDE SEQUENCE</scope>
    <source>
        <strain evidence="4">MPI-CAGE-AT-0147</strain>
    </source>
</reference>
<dbReference type="GO" id="GO:0042273">
    <property type="term" value="P:ribosomal large subunit biogenesis"/>
    <property type="evidence" value="ECO:0007669"/>
    <property type="project" value="TreeGrafter"/>
</dbReference>
<feature type="domain" description="C2H2-type" evidence="3">
    <location>
        <begin position="44"/>
        <end position="67"/>
    </location>
</feature>
<dbReference type="InterPro" id="IPR040025">
    <property type="entry name" value="Znf622/Rei1/Reh1"/>
</dbReference>
<keyword evidence="5" id="KW-1185">Reference proteome</keyword>
<proteinExistence type="predicted"/>
<feature type="compositionally biased region" description="Basic and acidic residues" evidence="1">
    <location>
        <begin position="260"/>
        <end position="275"/>
    </location>
</feature>
<evidence type="ECO:0000313" key="4">
    <source>
        <dbReference type="EMBL" id="KAH7131250.1"/>
    </source>
</evidence>
<keyword evidence="4" id="KW-0863">Zinc-finger</keyword>
<feature type="compositionally biased region" description="Polar residues" evidence="1">
    <location>
        <begin position="92"/>
        <end position="102"/>
    </location>
</feature>
<name>A0A9P9E3F9_9HYPO</name>
<dbReference type="Pfam" id="PF12756">
    <property type="entry name" value="zf-C2H2_2"/>
    <property type="match status" value="1"/>
</dbReference>
<keyword evidence="4" id="KW-0862">Zinc</keyword>
<dbReference type="EMBL" id="JAGMUV010000017">
    <property type="protein sequence ID" value="KAH7131250.1"/>
    <property type="molecule type" value="Genomic_DNA"/>
</dbReference>
<evidence type="ECO:0000256" key="1">
    <source>
        <dbReference type="SAM" id="MobiDB-lite"/>
    </source>
</evidence>
<feature type="domain" description="ZN622/Rei1/Reh1 zinc finger C2H2-type" evidence="2">
    <location>
        <begin position="138"/>
        <end position="231"/>
    </location>
</feature>
<evidence type="ECO:0000259" key="2">
    <source>
        <dbReference type="Pfam" id="PF12756"/>
    </source>
</evidence>
<feature type="compositionally biased region" description="Acidic residues" evidence="1">
    <location>
        <begin position="109"/>
        <end position="129"/>
    </location>
</feature>
<keyword evidence="4" id="KW-0479">Metal-binding</keyword>
<dbReference type="SUPFAM" id="SSF57667">
    <property type="entry name" value="beta-beta-alpha zinc fingers"/>
    <property type="match status" value="1"/>
</dbReference>
<dbReference type="Pfam" id="PF12874">
    <property type="entry name" value="zf-met"/>
    <property type="match status" value="1"/>
</dbReference>
<sequence>MTITDQTSLDTQNTTNTANMTDTNVVTEQVPDQPGLAIAKAPTFCRLCDVELTDAQNWRAHLKSDAHVYKLRLKIAEPGSTTSPPPTPPLDPNQTKSAAPSSTRKRDEPDVEAENQDQNVDSDTEDEPAAPEFAPGNCLFCPQESASATLDDNMTHMAAAHGFTVPFQDCLAVDLETVVAYLHFVISGYRECICCGTRRSTVEGVQQHMVAKGHCRFDVTPETEEFYEMPQSENVVVEQANRDSSLPVRLPSGKLVSHRKNLEAHEPRPPRRAAPDRPLNPLASSSQSSPTPGTEVAHRRGANGSGEIVLSSEALLAAQLSRLRIAGDRVQQRAEARKRGRLESANNVISLQRFRLDAGDARIDRRL</sequence>
<evidence type="ECO:0000259" key="3">
    <source>
        <dbReference type="Pfam" id="PF12874"/>
    </source>
</evidence>
<organism evidence="4 5">
    <name type="scientific">Dactylonectria macrodidyma</name>
    <dbReference type="NCBI Taxonomy" id="307937"/>
    <lineage>
        <taxon>Eukaryota</taxon>
        <taxon>Fungi</taxon>
        <taxon>Dikarya</taxon>
        <taxon>Ascomycota</taxon>
        <taxon>Pezizomycotina</taxon>
        <taxon>Sordariomycetes</taxon>
        <taxon>Hypocreomycetidae</taxon>
        <taxon>Hypocreales</taxon>
        <taxon>Nectriaceae</taxon>
        <taxon>Dactylonectria</taxon>
    </lineage>
</organism>